<name>A0A8J7R9Z5_9HYPH</name>
<comment type="caution">
    <text evidence="3">The sequence shown here is derived from an EMBL/GenBank/DDBJ whole genome shotgun (WGS) entry which is preliminary data.</text>
</comment>
<feature type="compositionally biased region" description="Polar residues" evidence="1">
    <location>
        <begin position="1"/>
        <end position="13"/>
    </location>
</feature>
<gene>
    <name evidence="3" type="ORF">J5Y06_20835</name>
</gene>
<protein>
    <submittedName>
        <fullName evidence="3">Uncharacterized protein</fullName>
    </submittedName>
</protein>
<organism evidence="3 4">
    <name type="scientific">Tianweitania sediminis</name>
    <dbReference type="NCBI Taxonomy" id="1502156"/>
    <lineage>
        <taxon>Bacteria</taxon>
        <taxon>Pseudomonadati</taxon>
        <taxon>Pseudomonadota</taxon>
        <taxon>Alphaproteobacteria</taxon>
        <taxon>Hyphomicrobiales</taxon>
        <taxon>Phyllobacteriaceae</taxon>
        <taxon>Tianweitania</taxon>
    </lineage>
</organism>
<dbReference type="RefSeq" id="WP_209337133.1">
    <property type="nucleotide sequence ID" value="NZ_JAGIYY010000011.1"/>
</dbReference>
<feature type="transmembrane region" description="Helical" evidence="2">
    <location>
        <begin position="51"/>
        <end position="74"/>
    </location>
</feature>
<feature type="transmembrane region" description="Helical" evidence="2">
    <location>
        <begin position="86"/>
        <end position="109"/>
    </location>
</feature>
<evidence type="ECO:0000256" key="1">
    <source>
        <dbReference type="SAM" id="MobiDB-lite"/>
    </source>
</evidence>
<evidence type="ECO:0000256" key="2">
    <source>
        <dbReference type="SAM" id="Phobius"/>
    </source>
</evidence>
<accession>A0A8J7R9Z5</accession>
<keyword evidence="4" id="KW-1185">Reference proteome</keyword>
<sequence>MTLPNADNNGTHEPQQRAPGGPERVPGTLDRLKRRGLGPELIEKFYETLSLIYFFTATLLLILTAILLLGSAVWRIAASLWYGDVVSVSLDAIGLMIIGFAIVETAKFIGEEELLRNRELRSSMESRRSITKFTTIIVIAMSLEALVMTFKASQESLSEAVYPAFLFVAAMFSLIALGIYQFLSSRIEPASHEERLEADPDLEG</sequence>
<keyword evidence="2" id="KW-0812">Transmembrane</keyword>
<feature type="region of interest" description="Disordered" evidence="1">
    <location>
        <begin position="1"/>
        <end position="29"/>
    </location>
</feature>
<evidence type="ECO:0000313" key="4">
    <source>
        <dbReference type="Proteomes" id="UP000666240"/>
    </source>
</evidence>
<keyword evidence="2" id="KW-1133">Transmembrane helix</keyword>
<dbReference type="AlphaFoldDB" id="A0A8J7R9Z5"/>
<proteinExistence type="predicted"/>
<feature type="transmembrane region" description="Helical" evidence="2">
    <location>
        <begin position="130"/>
        <end position="150"/>
    </location>
</feature>
<dbReference type="Proteomes" id="UP000666240">
    <property type="component" value="Unassembled WGS sequence"/>
</dbReference>
<feature type="transmembrane region" description="Helical" evidence="2">
    <location>
        <begin position="162"/>
        <end position="183"/>
    </location>
</feature>
<evidence type="ECO:0000313" key="3">
    <source>
        <dbReference type="EMBL" id="MBP0441102.1"/>
    </source>
</evidence>
<keyword evidence="2" id="KW-0472">Membrane</keyword>
<reference evidence="3" key="1">
    <citation type="submission" date="2021-03" db="EMBL/GenBank/DDBJ databases">
        <title>Genome sequencing and assembly of Tianweitania sediminis.</title>
        <authorList>
            <person name="Chhetri G."/>
        </authorList>
    </citation>
    <scope>NUCLEOTIDE SEQUENCE</scope>
    <source>
        <strain evidence="3">Z8</strain>
    </source>
</reference>
<dbReference type="EMBL" id="JAGIYY010000011">
    <property type="protein sequence ID" value="MBP0441102.1"/>
    <property type="molecule type" value="Genomic_DNA"/>
</dbReference>